<comment type="caution">
    <text evidence="1">The sequence shown here is derived from an EMBL/GenBank/DDBJ whole genome shotgun (WGS) entry which is preliminary data.</text>
</comment>
<dbReference type="OrthoDB" id="516954at2"/>
<reference evidence="1 2" key="1">
    <citation type="submission" date="2016-11" db="EMBL/GenBank/DDBJ databases">
        <title>Draft Genome Sequences of Nine Cyanobacterial Strains from Diverse Habitats.</title>
        <authorList>
            <person name="Zhu T."/>
            <person name="Hou S."/>
            <person name="Lu X."/>
            <person name="Hess W.R."/>
        </authorList>
    </citation>
    <scope>NUCLEOTIDE SEQUENCE [LARGE SCALE GENOMIC DNA]</scope>
    <source>
        <strain evidence="1 2">NIES-30</strain>
    </source>
</reference>
<protein>
    <submittedName>
        <fullName evidence="1">Uncharacterized protein</fullName>
    </submittedName>
</protein>
<dbReference type="STRING" id="549789.NIES30_16115"/>
<sequence>MLPKLAALGAFAIAILAIVGSYSQMSALRLGQQGQPLYWPHRSTRLSGLRTNNTWQPSPNRSAYESFQGGGIGVGK</sequence>
<proteinExistence type="predicted"/>
<evidence type="ECO:0000313" key="2">
    <source>
        <dbReference type="Proteomes" id="UP000185557"/>
    </source>
</evidence>
<dbReference type="RefSeq" id="WP_073609449.1">
    <property type="nucleotide sequence ID" value="NZ_MRCG01000012.1"/>
</dbReference>
<organism evidence="1 2">
    <name type="scientific">Phormidium tenue NIES-30</name>
    <dbReference type="NCBI Taxonomy" id="549789"/>
    <lineage>
        <taxon>Bacteria</taxon>
        <taxon>Bacillati</taxon>
        <taxon>Cyanobacteriota</taxon>
        <taxon>Cyanophyceae</taxon>
        <taxon>Oscillatoriophycideae</taxon>
        <taxon>Oscillatoriales</taxon>
        <taxon>Oscillatoriaceae</taxon>
        <taxon>Phormidium</taxon>
    </lineage>
</organism>
<name>A0A1U7J394_9CYAN</name>
<dbReference type="AlphaFoldDB" id="A0A1U7J394"/>
<evidence type="ECO:0000313" key="1">
    <source>
        <dbReference type="EMBL" id="OKH46619.1"/>
    </source>
</evidence>
<dbReference type="EMBL" id="MRCG01000012">
    <property type="protein sequence ID" value="OKH46619.1"/>
    <property type="molecule type" value="Genomic_DNA"/>
</dbReference>
<keyword evidence="2" id="KW-1185">Reference proteome</keyword>
<dbReference type="Proteomes" id="UP000185557">
    <property type="component" value="Unassembled WGS sequence"/>
</dbReference>
<gene>
    <name evidence="1" type="ORF">NIES30_16115</name>
</gene>
<accession>A0A1U7J394</accession>